<evidence type="ECO:0000313" key="3">
    <source>
        <dbReference type="Proteomes" id="UP000002696"/>
    </source>
</evidence>
<dbReference type="Pfam" id="PF13439">
    <property type="entry name" value="Glyco_transf_4"/>
    <property type="match status" value="1"/>
</dbReference>
<protein>
    <submittedName>
        <fullName evidence="2">Glycosyl transferase group 1</fullName>
    </submittedName>
</protein>
<dbReference type="HOGENOM" id="CLU_009583_38_0_5"/>
<dbReference type="AlphaFoldDB" id="D9QEZ2"/>
<evidence type="ECO:0000259" key="1">
    <source>
        <dbReference type="Pfam" id="PF13439"/>
    </source>
</evidence>
<keyword evidence="3" id="KW-1185">Reference proteome</keyword>
<dbReference type="Gene3D" id="3.40.50.2000">
    <property type="entry name" value="Glycogen Phosphorylase B"/>
    <property type="match status" value="2"/>
</dbReference>
<dbReference type="SUPFAM" id="SSF53756">
    <property type="entry name" value="UDP-Glycosyltransferase/glycogen phosphorylase"/>
    <property type="match status" value="1"/>
</dbReference>
<dbReference type="CDD" id="cd03801">
    <property type="entry name" value="GT4_PimA-like"/>
    <property type="match status" value="1"/>
</dbReference>
<dbReference type="RefSeq" id="WP_013268580.1">
    <property type="nucleotide sequence ID" value="NC_014375.1"/>
</dbReference>
<dbReference type="Pfam" id="PF13692">
    <property type="entry name" value="Glyco_trans_1_4"/>
    <property type="match status" value="1"/>
</dbReference>
<name>D9QEZ2_BRESC</name>
<sequence length="387" mass="42171">MRVAVVMPRGCAMSLDRANSMETVARTLAESSRWKGSLKIICDEGTAPVPHLDLLTVPADLGRKARTEAVARAIAAFDPEIIEYHQQLGPAELLARRFPDRINVLHRHTRIKPPTNPLDRYRYRHRLSAFDRLIFVSAAAEREFAADYPSLANRASVVCNPLDMAGWKNPAGPRENLILFSGRAMAEKGLDSFCAALGQVLDERPDWRGALLLGDWDRHADWAAPHVAALARFGDRVEVHASAGMDRVRSVTRRAAIAVTPSRVAEALGLTALEAHAAGAALISSGRGGLTEASGEHALYSDPDDVGGMAEAMKALIDQPKLRLRMARAAQARVETDYAPGLWSGRLDDLRERLVDRTMTIGPGPKPRLGDLMAGLLSRPRETPVAN</sequence>
<dbReference type="InParanoid" id="D9QEZ2"/>
<dbReference type="STRING" id="633149.Bresu_1165"/>
<dbReference type="CAZy" id="GT4">
    <property type="family name" value="Glycosyltransferase Family 4"/>
</dbReference>
<feature type="domain" description="Glycosyltransferase subfamily 4-like N-terminal" evidence="1">
    <location>
        <begin position="65"/>
        <end position="164"/>
    </location>
</feature>
<accession>D9QEZ2</accession>
<dbReference type="eggNOG" id="COG0438">
    <property type="taxonomic scope" value="Bacteria"/>
</dbReference>
<evidence type="ECO:0000313" key="2">
    <source>
        <dbReference type="EMBL" id="ADL00477.1"/>
    </source>
</evidence>
<dbReference type="PANTHER" id="PTHR12526">
    <property type="entry name" value="GLYCOSYLTRANSFERASE"/>
    <property type="match status" value="1"/>
</dbReference>
<organism evidence="2 3">
    <name type="scientific">Brevundimonas subvibrioides (strain ATCC 15264 / DSM 4735 / LMG 14903 / NBRC 16000 / CB 81)</name>
    <name type="common">Caulobacter subvibrioides</name>
    <dbReference type="NCBI Taxonomy" id="633149"/>
    <lineage>
        <taxon>Bacteria</taxon>
        <taxon>Pseudomonadati</taxon>
        <taxon>Pseudomonadota</taxon>
        <taxon>Alphaproteobacteria</taxon>
        <taxon>Caulobacterales</taxon>
        <taxon>Caulobacteraceae</taxon>
        <taxon>Brevundimonas</taxon>
    </lineage>
</organism>
<dbReference type="GO" id="GO:0016757">
    <property type="term" value="F:glycosyltransferase activity"/>
    <property type="evidence" value="ECO:0007669"/>
    <property type="project" value="UniProtKB-ARBA"/>
</dbReference>
<dbReference type="KEGG" id="bsb:Bresu_1165"/>
<dbReference type="InterPro" id="IPR028098">
    <property type="entry name" value="Glyco_trans_4-like_N"/>
</dbReference>
<dbReference type="EMBL" id="CP002102">
    <property type="protein sequence ID" value="ADL00477.1"/>
    <property type="molecule type" value="Genomic_DNA"/>
</dbReference>
<keyword evidence="2" id="KW-0808">Transferase</keyword>
<proteinExistence type="predicted"/>
<gene>
    <name evidence="2" type="ordered locus">Bresu_1165</name>
</gene>
<dbReference type="BioCyc" id="BSUB633149:G1GM8-1163-MONOMER"/>
<dbReference type="Proteomes" id="UP000002696">
    <property type="component" value="Chromosome"/>
</dbReference>
<reference evidence="3" key="1">
    <citation type="journal article" date="2011" name="J. Bacteriol.">
        <title>Genome sequences of eight morphologically diverse alphaproteobacteria.</title>
        <authorList>
            <consortium name="US DOE Joint Genome Institute"/>
            <person name="Brown P.J."/>
            <person name="Kysela D.T."/>
            <person name="Buechlein A."/>
            <person name="Hemmerich C."/>
            <person name="Brun Y.V."/>
        </authorList>
    </citation>
    <scope>NUCLEOTIDE SEQUENCE [LARGE SCALE GENOMIC DNA]</scope>
    <source>
        <strain evidence="3">ATCC 15264 / DSM 4735 / LMG 14903 / NBRC 16000 / CB 81</strain>
    </source>
</reference>